<evidence type="ECO:0000256" key="1">
    <source>
        <dbReference type="ARBA" id="ARBA00004834"/>
    </source>
</evidence>
<dbReference type="Proteomes" id="UP000320235">
    <property type="component" value="Unassembled WGS sequence"/>
</dbReference>
<dbReference type="PANTHER" id="PTHR43301">
    <property type="entry name" value="ARABINAN ENDO-1,5-ALPHA-L-ARABINOSIDASE"/>
    <property type="match status" value="1"/>
</dbReference>
<dbReference type="Pfam" id="PF04616">
    <property type="entry name" value="Glyco_hydro_43"/>
    <property type="match status" value="1"/>
</dbReference>
<evidence type="ECO:0000256" key="4">
    <source>
        <dbReference type="ARBA" id="ARBA00023295"/>
    </source>
</evidence>
<comment type="caution">
    <text evidence="6">The sequence shown here is derived from an EMBL/GenBank/DDBJ whole genome shotgun (WGS) entry which is preliminary data.</text>
</comment>
<dbReference type="AlphaFoldDB" id="A0A543FIS6"/>
<accession>A0A543FIS6</accession>
<keyword evidence="4 5" id="KW-0326">Glycosidase</keyword>
<gene>
    <name evidence="6" type="ORF">FB391_0023</name>
</gene>
<organism evidence="6 7">
    <name type="scientific">Microbacterium kyungheense</name>
    <dbReference type="NCBI Taxonomy" id="1263636"/>
    <lineage>
        <taxon>Bacteria</taxon>
        <taxon>Bacillati</taxon>
        <taxon>Actinomycetota</taxon>
        <taxon>Actinomycetes</taxon>
        <taxon>Micrococcales</taxon>
        <taxon>Microbacteriaceae</taxon>
        <taxon>Microbacterium</taxon>
    </lineage>
</organism>
<dbReference type="PANTHER" id="PTHR43301:SF3">
    <property type="entry name" value="ARABINAN ENDO-1,5-ALPHA-L-ARABINOSIDASE A-RELATED"/>
    <property type="match status" value="1"/>
</dbReference>
<reference evidence="6 7" key="1">
    <citation type="submission" date="2019-06" db="EMBL/GenBank/DDBJ databases">
        <title>Sequencing the genomes of 1000 actinobacteria strains.</title>
        <authorList>
            <person name="Klenk H.-P."/>
        </authorList>
    </citation>
    <scope>NUCLEOTIDE SEQUENCE [LARGE SCALE GENOMIC DNA]</scope>
    <source>
        <strain evidence="6 7">DSM 105492</strain>
    </source>
</reference>
<evidence type="ECO:0000256" key="2">
    <source>
        <dbReference type="ARBA" id="ARBA00009865"/>
    </source>
</evidence>
<dbReference type="InterPro" id="IPR006710">
    <property type="entry name" value="Glyco_hydro_43"/>
</dbReference>
<keyword evidence="3 5" id="KW-0378">Hydrolase</keyword>
<evidence type="ECO:0000256" key="5">
    <source>
        <dbReference type="RuleBase" id="RU361187"/>
    </source>
</evidence>
<dbReference type="EMBL" id="VFPE01000001">
    <property type="protein sequence ID" value="TQM33741.1"/>
    <property type="molecule type" value="Genomic_DNA"/>
</dbReference>
<proteinExistence type="inferred from homology"/>
<dbReference type="InterPro" id="IPR023296">
    <property type="entry name" value="Glyco_hydro_beta-prop_sf"/>
</dbReference>
<evidence type="ECO:0000313" key="7">
    <source>
        <dbReference type="Proteomes" id="UP000320235"/>
    </source>
</evidence>
<keyword evidence="7" id="KW-1185">Reference proteome</keyword>
<evidence type="ECO:0000313" key="6">
    <source>
        <dbReference type="EMBL" id="TQM33741.1"/>
    </source>
</evidence>
<dbReference type="InterPro" id="IPR050727">
    <property type="entry name" value="GH43_arabinanases"/>
</dbReference>
<comment type="similarity">
    <text evidence="2 5">Belongs to the glycosyl hydrolase 43 family.</text>
</comment>
<dbReference type="OrthoDB" id="9763933at2"/>
<evidence type="ECO:0000256" key="3">
    <source>
        <dbReference type="ARBA" id="ARBA00022801"/>
    </source>
</evidence>
<protein>
    <submittedName>
        <fullName evidence="6">Glycosyl hydrolase family 43</fullName>
    </submittedName>
</protein>
<dbReference type="GO" id="GO:0005975">
    <property type="term" value="P:carbohydrate metabolic process"/>
    <property type="evidence" value="ECO:0007669"/>
    <property type="project" value="InterPro"/>
</dbReference>
<dbReference type="GO" id="GO:0004553">
    <property type="term" value="F:hydrolase activity, hydrolyzing O-glycosyl compounds"/>
    <property type="evidence" value="ECO:0007669"/>
    <property type="project" value="InterPro"/>
</dbReference>
<name>A0A543FIS6_9MICO</name>
<dbReference type="CDD" id="cd08981">
    <property type="entry name" value="GH43_Bt1873-like"/>
    <property type="match status" value="1"/>
</dbReference>
<dbReference type="RefSeq" id="WP_141892287.1">
    <property type="nucleotide sequence ID" value="NZ_BAABLH010000016.1"/>
</dbReference>
<sequence length="340" mass="37412">MTPAPTQTLDQIPVHDPFVVADASTGRYHLFTAFDGRRGPIPGTGVVSYTSGNLRDWSGPNVVFRVPSDSWADPDAAPWAPEVHEYRGRYYLFTTLHQPATELPWPQRGSTVFEVRAADGAPGRRPTARGTVIAVADALDGPFELVRPDRAIPPPEFMTLDGTLFVDEQGTPFMVYAHEWVQTIDGTFEAIQLSPDLDTAVGDPMHLFRASEGSWLREWTPSAGALAPYISDGCQLRRLSSGALTMLWASYRRHPDGHDEYIETSATSPSGSLFGPWVQNGILVEGNAGHGMVFDGFDGTSYLILHRGMNTPVVRAEIFEVADDGDQLRIVADRRDLYRP</sequence>
<dbReference type="SUPFAM" id="SSF75005">
    <property type="entry name" value="Arabinanase/levansucrase/invertase"/>
    <property type="match status" value="1"/>
</dbReference>
<dbReference type="Gene3D" id="2.115.10.20">
    <property type="entry name" value="Glycosyl hydrolase domain, family 43"/>
    <property type="match status" value="1"/>
</dbReference>
<comment type="pathway">
    <text evidence="1">Glycan metabolism; L-arabinan degradation.</text>
</comment>